<gene>
    <name evidence="2" type="ORF">ENX77_02375</name>
</gene>
<dbReference type="PANTHER" id="PTHR43300">
    <property type="entry name" value="ACETYLTRANSFERASE"/>
    <property type="match status" value="1"/>
</dbReference>
<dbReference type="Gene3D" id="2.160.10.10">
    <property type="entry name" value="Hexapeptide repeat proteins"/>
    <property type="match status" value="1"/>
</dbReference>
<sequence length="181" mass="19845">MVMRDPKYAIIKDVEIGEGTKIYDQVNLHKCKIGKNTKIDAFVYIEGGVEIGDNVKIRAFTFIPSGVKIEDDVFIGPHVVFTNDKYPRVRGKWRELKTVVKKGASIGAGAVIGPGVTIGKYALVGAGSVVTKDVPEYAIVVGNPARIVGDVRNEKFKKKVREFLENGSGELRGGDSKWPWP</sequence>
<dbReference type="InterPro" id="IPR018357">
    <property type="entry name" value="Hexapep_transf_CS"/>
</dbReference>
<accession>A0A7C3YLT6</accession>
<dbReference type="EMBL" id="DTPI01000014">
    <property type="protein sequence ID" value="HGE65963.1"/>
    <property type="molecule type" value="Genomic_DNA"/>
</dbReference>
<comment type="caution">
    <text evidence="2">The sequence shown here is derived from an EMBL/GenBank/DDBJ whole genome shotgun (WGS) entry which is preliminary data.</text>
</comment>
<evidence type="ECO:0000256" key="1">
    <source>
        <dbReference type="ARBA" id="ARBA00022679"/>
    </source>
</evidence>
<reference evidence="2" key="1">
    <citation type="journal article" date="2020" name="mSystems">
        <title>Genome- and Community-Level Interaction Insights into Carbon Utilization and Element Cycling Functions of Hydrothermarchaeota in Hydrothermal Sediment.</title>
        <authorList>
            <person name="Zhou Z."/>
            <person name="Liu Y."/>
            <person name="Xu W."/>
            <person name="Pan J."/>
            <person name="Luo Z.H."/>
            <person name="Li M."/>
        </authorList>
    </citation>
    <scope>NUCLEOTIDE SEQUENCE [LARGE SCALE GENOMIC DNA]</scope>
    <source>
        <strain evidence="2">SpSt-97</strain>
    </source>
</reference>
<dbReference type="PANTHER" id="PTHR43300:SF4">
    <property type="entry name" value="ACYL-[ACYL-CARRIER-PROTEIN]--UDP-N-ACETYLGLUCOSAMINE O-ACYLTRANSFERASE"/>
    <property type="match status" value="1"/>
</dbReference>
<dbReference type="InterPro" id="IPR001451">
    <property type="entry name" value="Hexapep"/>
</dbReference>
<dbReference type="PROSITE" id="PS00101">
    <property type="entry name" value="HEXAPEP_TRANSFERASES"/>
    <property type="match status" value="1"/>
</dbReference>
<dbReference type="CDD" id="cd03358">
    <property type="entry name" value="LbH_WxcM_N_like"/>
    <property type="match status" value="1"/>
</dbReference>
<keyword evidence="1 2" id="KW-0808">Transferase</keyword>
<dbReference type="Pfam" id="PF00132">
    <property type="entry name" value="Hexapep"/>
    <property type="match status" value="2"/>
</dbReference>
<dbReference type="GO" id="GO:0016740">
    <property type="term" value="F:transferase activity"/>
    <property type="evidence" value="ECO:0007669"/>
    <property type="project" value="UniProtKB-KW"/>
</dbReference>
<dbReference type="InterPro" id="IPR011004">
    <property type="entry name" value="Trimer_LpxA-like_sf"/>
</dbReference>
<protein>
    <submittedName>
        <fullName evidence="2">N-acetyltransferase</fullName>
    </submittedName>
</protein>
<proteinExistence type="predicted"/>
<evidence type="ECO:0000313" key="2">
    <source>
        <dbReference type="EMBL" id="HGE65963.1"/>
    </source>
</evidence>
<name>A0A7C3YLT6_9EURY</name>
<dbReference type="AlphaFoldDB" id="A0A7C3YLT6"/>
<organism evidence="2">
    <name type="scientific">Geoglobus ahangari</name>
    <dbReference type="NCBI Taxonomy" id="113653"/>
    <lineage>
        <taxon>Archaea</taxon>
        <taxon>Methanobacteriati</taxon>
        <taxon>Methanobacteriota</taxon>
        <taxon>Archaeoglobi</taxon>
        <taxon>Archaeoglobales</taxon>
        <taxon>Archaeoglobaceae</taxon>
        <taxon>Geoglobus</taxon>
    </lineage>
</organism>
<dbReference type="SUPFAM" id="SSF51161">
    <property type="entry name" value="Trimeric LpxA-like enzymes"/>
    <property type="match status" value="1"/>
</dbReference>
<dbReference type="InterPro" id="IPR050179">
    <property type="entry name" value="Trans_hexapeptide_repeat"/>
</dbReference>